<reference evidence="2 3" key="1">
    <citation type="submission" date="2020-07" db="EMBL/GenBank/DDBJ databases">
        <title>Genomic characterization of Flavobacterium psychrophilum strains.</title>
        <authorList>
            <person name="Castillo D."/>
            <person name="Jorgensen J."/>
            <person name="Middelboe M."/>
        </authorList>
    </citation>
    <scope>NUCLEOTIDE SEQUENCE [LARGE SCALE GENOMIC DNA]</scope>
    <source>
        <strain evidence="2 3">FPS-R7</strain>
    </source>
</reference>
<dbReference type="EMBL" id="CP059075">
    <property type="protein sequence ID" value="QRE03536.1"/>
    <property type="molecule type" value="Genomic_DNA"/>
</dbReference>
<dbReference type="Proteomes" id="UP000596329">
    <property type="component" value="Chromosome"/>
</dbReference>
<gene>
    <name evidence="2" type="ORF">H0H26_11700</name>
</gene>
<organism evidence="2 3">
    <name type="scientific">Flavobacterium psychrophilum</name>
    <dbReference type="NCBI Taxonomy" id="96345"/>
    <lineage>
        <taxon>Bacteria</taxon>
        <taxon>Pseudomonadati</taxon>
        <taxon>Bacteroidota</taxon>
        <taxon>Flavobacteriia</taxon>
        <taxon>Flavobacteriales</taxon>
        <taxon>Flavobacteriaceae</taxon>
        <taxon>Flavobacterium</taxon>
    </lineage>
</organism>
<feature type="chain" id="PRO_5030533831" description="Lipoprotein" evidence="1">
    <location>
        <begin position="29"/>
        <end position="94"/>
    </location>
</feature>
<protein>
    <recommendedName>
        <fullName evidence="4">Lipoprotein</fullName>
    </recommendedName>
</protein>
<evidence type="ECO:0000313" key="2">
    <source>
        <dbReference type="EMBL" id="QRE03536.1"/>
    </source>
</evidence>
<sequence>MISNTKLTRNLAKLMLVAVFFSIVSCTSDNDFSKGKKQLENQGYTDIVNTGYNAFCCDDKDNFSTGFKAKDKNGNEVKGCICSGVLKGITIRFE</sequence>
<feature type="signal peptide" evidence="1">
    <location>
        <begin position="1"/>
        <end position="28"/>
    </location>
</feature>
<evidence type="ECO:0008006" key="4">
    <source>
        <dbReference type="Google" id="ProtNLM"/>
    </source>
</evidence>
<dbReference type="PROSITE" id="PS51257">
    <property type="entry name" value="PROKAR_LIPOPROTEIN"/>
    <property type="match status" value="1"/>
</dbReference>
<keyword evidence="1" id="KW-0732">Signal</keyword>
<dbReference type="AlphaFoldDB" id="A0A7U2NE93"/>
<evidence type="ECO:0000313" key="3">
    <source>
        <dbReference type="Proteomes" id="UP000596329"/>
    </source>
</evidence>
<proteinExistence type="predicted"/>
<evidence type="ECO:0000256" key="1">
    <source>
        <dbReference type="SAM" id="SignalP"/>
    </source>
</evidence>
<accession>A0A7U2NE93</accession>
<name>A0A7U2NE93_FLAPS</name>
<dbReference type="RefSeq" id="WP_203095856.1">
    <property type="nucleotide sequence ID" value="NZ_CP059075.1"/>
</dbReference>